<keyword evidence="3" id="KW-1185">Reference proteome</keyword>
<feature type="chain" id="PRO_5011471131" description="HIRAN domain-containing protein" evidence="1">
    <location>
        <begin position="22"/>
        <end position="127"/>
    </location>
</feature>
<evidence type="ECO:0000313" key="2">
    <source>
        <dbReference type="EMBL" id="SFV38819.1"/>
    </source>
</evidence>
<dbReference type="STRING" id="429728.SAMN05216456_3634"/>
<reference evidence="2 3" key="1">
    <citation type="submission" date="2016-10" db="EMBL/GenBank/DDBJ databases">
        <authorList>
            <person name="de Groot N.N."/>
        </authorList>
    </citation>
    <scope>NUCLEOTIDE SEQUENCE [LARGE SCALE GENOMIC DNA]</scope>
    <source>
        <strain evidence="2 3">IPL20</strain>
    </source>
</reference>
<proteinExistence type="predicted"/>
<keyword evidence="1" id="KW-0732">Signal</keyword>
<dbReference type="Proteomes" id="UP000199074">
    <property type="component" value="Unassembled WGS sequence"/>
</dbReference>
<dbReference type="OrthoDB" id="8456878at2"/>
<feature type="signal peptide" evidence="1">
    <location>
        <begin position="1"/>
        <end position="21"/>
    </location>
</feature>
<protein>
    <recommendedName>
        <fullName evidence="4">HIRAN domain-containing protein</fullName>
    </recommendedName>
</protein>
<organism evidence="2 3">
    <name type="scientific">Devosia crocina</name>
    <dbReference type="NCBI Taxonomy" id="429728"/>
    <lineage>
        <taxon>Bacteria</taxon>
        <taxon>Pseudomonadati</taxon>
        <taxon>Pseudomonadota</taxon>
        <taxon>Alphaproteobacteria</taxon>
        <taxon>Hyphomicrobiales</taxon>
        <taxon>Devosiaceae</taxon>
        <taxon>Devosia</taxon>
    </lineage>
</organism>
<dbReference type="AlphaFoldDB" id="A0A1I7NVZ6"/>
<dbReference type="RefSeq" id="WP_092427095.1">
    <property type="nucleotide sequence ID" value="NZ_FPCK01000004.1"/>
</dbReference>
<evidence type="ECO:0000256" key="1">
    <source>
        <dbReference type="SAM" id="SignalP"/>
    </source>
</evidence>
<accession>A0A1I7NVZ6</accession>
<evidence type="ECO:0008006" key="4">
    <source>
        <dbReference type="Google" id="ProtNLM"/>
    </source>
</evidence>
<evidence type="ECO:0000313" key="3">
    <source>
        <dbReference type="Proteomes" id="UP000199074"/>
    </source>
</evidence>
<dbReference type="EMBL" id="FPCK01000004">
    <property type="protein sequence ID" value="SFV38819.1"/>
    <property type="molecule type" value="Genomic_DNA"/>
</dbReference>
<dbReference type="Gene3D" id="3.30.70.2330">
    <property type="match status" value="1"/>
</dbReference>
<gene>
    <name evidence="2" type="ORF">SAMN05216456_3634</name>
</gene>
<sequence>MFRRSFLAAAAGALALAPALAAGASPPPHPARHRLSSTYLTAIDAEALHGLTRGTQLELRADPARRFEPGSAVAVFAANRRLGYLPGTAGRIVAPLLASGVAPLGAEATRVRTGTQPRLDLDLFIAG</sequence>
<name>A0A1I7NVZ6_9HYPH</name>